<sequence length="138" mass="16877">MFNDFQIKPMLANTVYQYLKFDLVLEGKKYQGLYNKGNIRWFQPKPLSEELSFYSLHDVEEEVHRRINDFQIRPILANTVYQHWKFDLVLEGKKYQGLYDKGNIRWFQPKPLQEEFSFYSLHDVEEEVHRRIKDELNQ</sequence>
<protein>
    <submittedName>
        <fullName evidence="1">DUF5342 family protein</fullName>
    </submittedName>
</protein>
<dbReference type="EMBL" id="JBHTGR010000015">
    <property type="protein sequence ID" value="MFC7747152.1"/>
    <property type="molecule type" value="Genomic_DNA"/>
</dbReference>
<dbReference type="InterPro" id="IPR017263">
    <property type="entry name" value="UCP037692"/>
</dbReference>
<accession>A0ABW2UXT9</accession>
<gene>
    <name evidence="1" type="ORF">ACFQU8_07870</name>
</gene>
<dbReference type="Proteomes" id="UP001596620">
    <property type="component" value="Unassembled WGS sequence"/>
</dbReference>
<reference evidence="2" key="1">
    <citation type="journal article" date="2019" name="Int. J. Syst. Evol. Microbiol.">
        <title>The Global Catalogue of Microorganisms (GCM) 10K type strain sequencing project: providing services to taxonomists for standard genome sequencing and annotation.</title>
        <authorList>
            <consortium name="The Broad Institute Genomics Platform"/>
            <consortium name="The Broad Institute Genome Sequencing Center for Infectious Disease"/>
            <person name="Wu L."/>
            <person name="Ma J."/>
        </authorList>
    </citation>
    <scope>NUCLEOTIDE SEQUENCE [LARGE SCALE GENOMIC DNA]</scope>
    <source>
        <strain evidence="2">JCM 30234</strain>
    </source>
</reference>
<proteinExistence type="predicted"/>
<comment type="caution">
    <text evidence="1">The sequence shown here is derived from an EMBL/GenBank/DDBJ whole genome shotgun (WGS) entry which is preliminary data.</text>
</comment>
<organism evidence="1 2">
    <name type="scientific">Lentibacillus kimchii</name>
    <dbReference type="NCBI Taxonomy" id="1542911"/>
    <lineage>
        <taxon>Bacteria</taxon>
        <taxon>Bacillati</taxon>
        <taxon>Bacillota</taxon>
        <taxon>Bacilli</taxon>
        <taxon>Bacillales</taxon>
        <taxon>Bacillaceae</taxon>
        <taxon>Lentibacillus</taxon>
    </lineage>
</organism>
<dbReference type="RefSeq" id="WP_382358671.1">
    <property type="nucleotide sequence ID" value="NZ_JBHTGR010000015.1"/>
</dbReference>
<dbReference type="Pfam" id="PF17277">
    <property type="entry name" value="DUF5342"/>
    <property type="match status" value="1"/>
</dbReference>
<evidence type="ECO:0000313" key="1">
    <source>
        <dbReference type="EMBL" id="MFC7747152.1"/>
    </source>
</evidence>
<name>A0ABW2UXT9_9BACI</name>
<evidence type="ECO:0000313" key="2">
    <source>
        <dbReference type="Proteomes" id="UP001596620"/>
    </source>
</evidence>
<keyword evidence="2" id="KW-1185">Reference proteome</keyword>